<proteinExistence type="predicted"/>
<keyword evidence="2" id="KW-0472">Membrane</keyword>
<dbReference type="STRING" id="993073.AS029_05910"/>
<dbReference type="Proteomes" id="UP000183203">
    <property type="component" value="Unassembled WGS sequence"/>
</dbReference>
<keyword evidence="2" id="KW-0812">Transmembrane</keyword>
<dbReference type="InterPro" id="IPR008984">
    <property type="entry name" value="SMAD_FHA_dom_sf"/>
</dbReference>
<dbReference type="PROSITE" id="PS50006">
    <property type="entry name" value="FHA_DOMAIN"/>
    <property type="match status" value="1"/>
</dbReference>
<dbReference type="EMBL" id="FMYG01000003">
    <property type="protein sequence ID" value="SDC03103.1"/>
    <property type="molecule type" value="Genomic_DNA"/>
</dbReference>
<dbReference type="Gene3D" id="2.60.200.20">
    <property type="match status" value="1"/>
</dbReference>
<feature type="transmembrane region" description="Helical" evidence="2">
    <location>
        <begin position="57"/>
        <end position="75"/>
    </location>
</feature>
<keyword evidence="1" id="KW-0597">Phosphoprotein</keyword>
<evidence type="ECO:0000259" key="3">
    <source>
        <dbReference type="PROSITE" id="PS50006"/>
    </source>
</evidence>
<dbReference type="CDD" id="cd00060">
    <property type="entry name" value="FHA"/>
    <property type="match status" value="1"/>
</dbReference>
<accession>A0A1G6I9P1</accession>
<gene>
    <name evidence="4" type="ORF">SAMN05216418_1438</name>
</gene>
<dbReference type="InterPro" id="IPR000253">
    <property type="entry name" value="FHA_dom"/>
</dbReference>
<feature type="domain" description="FHA" evidence="3">
    <location>
        <begin position="168"/>
        <end position="226"/>
    </location>
</feature>
<protein>
    <submittedName>
        <fullName evidence="4">FHA domain-containing protein</fullName>
    </submittedName>
</protein>
<evidence type="ECO:0000313" key="4">
    <source>
        <dbReference type="EMBL" id="SDC03103.1"/>
    </source>
</evidence>
<evidence type="ECO:0000313" key="5">
    <source>
        <dbReference type="Proteomes" id="UP000183203"/>
    </source>
</evidence>
<keyword evidence="2" id="KW-1133">Transmembrane helix</keyword>
<name>A0A1G6I9P1_9MICO</name>
<dbReference type="SUPFAM" id="SSF49879">
    <property type="entry name" value="SMAD/FHA domain"/>
    <property type="match status" value="1"/>
</dbReference>
<organism evidence="4 5">
    <name type="scientific">Microbacterium enclense</name>
    <dbReference type="NCBI Taxonomy" id="993073"/>
    <lineage>
        <taxon>Bacteria</taxon>
        <taxon>Bacillati</taxon>
        <taxon>Actinomycetota</taxon>
        <taxon>Actinomycetes</taxon>
        <taxon>Micrococcales</taxon>
        <taxon>Microbacteriaceae</taxon>
        <taxon>Microbacterium</taxon>
    </lineage>
</organism>
<reference evidence="4 5" key="1">
    <citation type="submission" date="2016-09" db="EMBL/GenBank/DDBJ databases">
        <authorList>
            <person name="Capua I."/>
            <person name="De Benedictis P."/>
            <person name="Joannis T."/>
            <person name="Lombin L.H."/>
            <person name="Cattoli G."/>
        </authorList>
    </citation>
    <scope>NUCLEOTIDE SEQUENCE [LARGE SCALE GENOMIC DNA]</scope>
    <source>
        <strain evidence="4 5">NIO-1002</strain>
    </source>
</reference>
<dbReference type="AlphaFoldDB" id="A0A1G6I9P1"/>
<dbReference type="Pfam" id="PF00498">
    <property type="entry name" value="FHA"/>
    <property type="match status" value="1"/>
</dbReference>
<evidence type="ECO:0000256" key="2">
    <source>
        <dbReference type="SAM" id="Phobius"/>
    </source>
</evidence>
<evidence type="ECO:0000256" key="1">
    <source>
        <dbReference type="ARBA" id="ARBA00022553"/>
    </source>
</evidence>
<dbReference type="RefSeq" id="WP_058231685.1">
    <property type="nucleotide sequence ID" value="NZ_FMYG01000003.1"/>
</dbReference>
<feature type="transmembrane region" description="Helical" evidence="2">
    <location>
        <begin position="27"/>
        <end position="51"/>
    </location>
</feature>
<sequence>MTNVQETPRLADVDPFVSSERARSGKIAGAVALDVVMPLALLAAGIVLVATGPPAPGWFLIVIAVGLLAVAAWLLGRTGRTLGASTVDARIVHRETGVAAGSSAPWALASGKLAMFDLRRGRDPFAPAIASFQFPDAAPTGSTPGRRRGMVPTLLLDSGERLTLDTALILGRAPSAPADAPAEVYRWADMSRTLSKSHVRLEWDGRQVWVIDLGSTNGVFVRGDGAATPLLPHQRTPVPTGVVLEIGDRTLTVRDAA</sequence>